<feature type="domain" description="Plasmid segregation protein ParM C-terminal" evidence="2">
    <location>
        <begin position="164"/>
        <end position="318"/>
    </location>
</feature>
<dbReference type="InterPro" id="IPR043129">
    <property type="entry name" value="ATPase_NBD"/>
</dbReference>
<dbReference type="SUPFAM" id="SSF53067">
    <property type="entry name" value="Actin-like ATPase domain"/>
    <property type="match status" value="2"/>
</dbReference>
<keyword evidence="4" id="KW-1185">Reference proteome</keyword>
<dbReference type="EMBL" id="CP021662">
    <property type="protein sequence ID" value="AWK15695.1"/>
    <property type="molecule type" value="Genomic_DNA"/>
</dbReference>
<dbReference type="Proteomes" id="UP000261875">
    <property type="component" value="Plasmid p5D_Fsymbiotica-3"/>
</dbReference>
<dbReference type="RefSeq" id="WP_119797987.1">
    <property type="nucleotide sequence ID" value="NZ_CP021662.1"/>
</dbReference>
<dbReference type="Gene3D" id="3.30.420.40">
    <property type="match status" value="2"/>
</dbReference>
<sequence>MIKIACDDGSTNVKLAWYEAGNLKTHLSGNSFREGWKTDVFGSQKVFNYIVDGKKYTHDIGSTAAVSTTHVNYQYSTIDLLAIHHALLTSGISPQEIVLTVTLPVTEFFSEDNQPNMVNIDTKKKNVLRDITLNKGETFFIKEISVMPESLPAALASVVADEVSPLERSLIVDLGGTTLDCGLVQGAFDSVSSIKGNSEIGTSRITKAVMSALITASTPTSYYVADEIIKNHTDEDYLRRLVNDIDQIDAIKNVIKVESSSLADSVKNEISTFSSMNRIYLTGGGAEIIYPYIKQYFPNHKVNKVSDPQFALAKAIAKA</sequence>
<evidence type="ECO:0000313" key="3">
    <source>
        <dbReference type="EMBL" id="AWK15695.1"/>
    </source>
</evidence>
<dbReference type="InterPro" id="IPR009440">
    <property type="entry name" value="ParM/StbA_N"/>
</dbReference>
<name>A0A2U8IBG5_9GAMM</name>
<evidence type="ECO:0000259" key="2">
    <source>
        <dbReference type="Pfam" id="PF21523"/>
    </source>
</evidence>
<feature type="domain" description="Plasmid segregation protein ParM/StbA N-terminal" evidence="1">
    <location>
        <begin position="2"/>
        <end position="156"/>
    </location>
</feature>
<reference evidence="3 4" key="1">
    <citation type="submission" date="2017-05" db="EMBL/GenBank/DDBJ databases">
        <title>Genome sequence of Candidatus Fukatsuia symbiotica and Candidatus Hamiltonella defensa from Acyrthosiphon pisum strain 5D.</title>
        <authorList>
            <person name="Patel V.A."/>
            <person name="Chevignon G."/>
            <person name="Russell J.A."/>
            <person name="Oliver K.M."/>
        </authorList>
    </citation>
    <scope>NUCLEOTIDE SEQUENCE [LARGE SCALE GENOMIC DNA]</scope>
    <source>
        <strain evidence="3 4">5D</strain>
        <plasmid evidence="4">p5d_fsymbiotica-3</plasmid>
    </source>
</reference>
<dbReference type="KEGG" id="fsm:CCS41_14895"/>
<proteinExistence type="predicted"/>
<dbReference type="OrthoDB" id="5857832at2"/>
<accession>A0A2U8IBG5</accession>
<dbReference type="Pfam" id="PF06406">
    <property type="entry name" value="StbA_N"/>
    <property type="match status" value="1"/>
</dbReference>
<geneLocation type="plasmid" evidence="4">
    <name>p5d_fsymbiotica-3</name>
</geneLocation>
<dbReference type="Pfam" id="PF21523">
    <property type="entry name" value="ParM_N"/>
    <property type="match status" value="1"/>
</dbReference>
<dbReference type="CDD" id="cd24022">
    <property type="entry name" value="ASKHA_NBD_ParM_R1-like"/>
    <property type="match status" value="1"/>
</dbReference>
<dbReference type="InterPro" id="IPR056367">
    <property type="entry name" value="ASKHA_NBD_ParM_R1-like"/>
</dbReference>
<dbReference type="InterPro" id="IPR048345">
    <property type="entry name" value="ParM_C"/>
</dbReference>
<protein>
    <submittedName>
        <fullName evidence="3">Plasmid stabilization protein</fullName>
    </submittedName>
</protein>
<organism evidence="3 4">
    <name type="scientific">Candidatus Fukatsuia symbiotica</name>
    <dbReference type="NCBI Taxonomy" id="1878942"/>
    <lineage>
        <taxon>Bacteria</taxon>
        <taxon>Pseudomonadati</taxon>
        <taxon>Pseudomonadota</taxon>
        <taxon>Gammaproteobacteria</taxon>
        <taxon>Enterobacterales</taxon>
        <taxon>Yersiniaceae</taxon>
        <taxon>Candidatus Fukatsuia</taxon>
    </lineage>
</organism>
<gene>
    <name evidence="3" type="ORF">CCS41_14895</name>
</gene>
<keyword evidence="3" id="KW-0614">Plasmid</keyword>
<evidence type="ECO:0000259" key="1">
    <source>
        <dbReference type="Pfam" id="PF06406"/>
    </source>
</evidence>
<dbReference type="AlphaFoldDB" id="A0A2U8IBG5"/>
<evidence type="ECO:0000313" key="4">
    <source>
        <dbReference type="Proteomes" id="UP000261875"/>
    </source>
</evidence>